<sequence>MSARTPWPPVRTRARYTIPTASQHLTAPERTSHDSPLPPPPPPPPRRSRTPRALDPAPRTVGHRPRRPVPRPPAGLRPRGRRPASPPVLTSPAPRAPARPSPDGPPSPGRVPRA</sequence>
<feature type="compositionally biased region" description="Pro residues" evidence="1">
    <location>
        <begin position="94"/>
        <end position="114"/>
    </location>
</feature>
<reference evidence="2" key="1">
    <citation type="journal article" date="2021" name="Proc. Natl. Acad. Sci. U.S.A.">
        <title>A Catalog of Tens of Thousands of Viruses from Human Metagenomes Reveals Hidden Associations with Chronic Diseases.</title>
        <authorList>
            <person name="Tisza M.J."/>
            <person name="Buck C.B."/>
        </authorList>
    </citation>
    <scope>NUCLEOTIDE SEQUENCE</scope>
    <source>
        <strain evidence="2">Cte0t5</strain>
    </source>
</reference>
<evidence type="ECO:0000256" key="1">
    <source>
        <dbReference type="SAM" id="MobiDB-lite"/>
    </source>
</evidence>
<feature type="compositionally biased region" description="Pro residues" evidence="1">
    <location>
        <begin position="36"/>
        <end position="45"/>
    </location>
</feature>
<organism evidence="2">
    <name type="scientific">Myoviridae sp. cte0t5</name>
    <dbReference type="NCBI Taxonomy" id="2823549"/>
    <lineage>
        <taxon>Viruses</taxon>
        <taxon>Duplodnaviria</taxon>
        <taxon>Heunggongvirae</taxon>
        <taxon>Uroviricota</taxon>
        <taxon>Caudoviricetes</taxon>
    </lineage>
</organism>
<feature type="region of interest" description="Disordered" evidence="1">
    <location>
        <begin position="1"/>
        <end position="114"/>
    </location>
</feature>
<accession>A0A8S5LHE1</accession>
<protein>
    <submittedName>
        <fullName evidence="2">Uncharacterized protein</fullName>
    </submittedName>
</protein>
<evidence type="ECO:0000313" key="2">
    <source>
        <dbReference type="EMBL" id="DAD69288.1"/>
    </source>
</evidence>
<proteinExistence type="predicted"/>
<name>A0A8S5LHE1_9CAUD</name>
<dbReference type="EMBL" id="BK014717">
    <property type="protein sequence ID" value="DAD69288.1"/>
    <property type="molecule type" value="Genomic_DNA"/>
</dbReference>